<dbReference type="PANTHER" id="PTHR35010:SF2">
    <property type="entry name" value="BLL4672 PROTEIN"/>
    <property type="match status" value="1"/>
</dbReference>
<keyword evidence="4" id="KW-1185">Reference proteome</keyword>
<dbReference type="Gene3D" id="1.10.260.40">
    <property type="entry name" value="lambda repressor-like DNA-binding domains"/>
    <property type="match status" value="1"/>
</dbReference>
<evidence type="ECO:0000259" key="2">
    <source>
        <dbReference type="PROSITE" id="PS50943"/>
    </source>
</evidence>
<feature type="domain" description="HTH cro/C1-type" evidence="2">
    <location>
        <begin position="38"/>
        <end position="83"/>
    </location>
</feature>
<dbReference type="Pfam" id="PF13560">
    <property type="entry name" value="HTH_31"/>
    <property type="match status" value="1"/>
</dbReference>
<protein>
    <submittedName>
        <fullName evidence="3">Transcriptional regulator with XRE-family HTH domain</fullName>
    </submittedName>
</protein>
<accession>A0ABT6LSK7</accession>
<dbReference type="PANTHER" id="PTHR35010">
    <property type="entry name" value="BLL4672 PROTEIN-RELATED"/>
    <property type="match status" value="1"/>
</dbReference>
<dbReference type="InterPro" id="IPR001387">
    <property type="entry name" value="Cro/C1-type_HTH"/>
</dbReference>
<dbReference type="CDD" id="cd00093">
    <property type="entry name" value="HTH_XRE"/>
    <property type="match status" value="1"/>
</dbReference>
<dbReference type="EMBL" id="JARXVH010000010">
    <property type="protein sequence ID" value="MDH6218651.1"/>
    <property type="molecule type" value="Genomic_DNA"/>
</dbReference>
<feature type="region of interest" description="Disordered" evidence="1">
    <location>
        <begin position="274"/>
        <end position="294"/>
    </location>
</feature>
<dbReference type="InterPro" id="IPR010982">
    <property type="entry name" value="Lambda_DNA-bd_dom_sf"/>
</dbReference>
<sequence length="294" mass="32791">MAQEPNSELRDFLRSRRAKITPEEAGLAPQPGTRRVPGLRREEVAQLAGVSVDYYVRLERGRHLNVSASVLDAIARALRLTDLERGHLFRIAKPARTRPRPLPPQRVRPGLRLLLDSLTDVPALVYGRRMDVLAANDLAVALYTDFEALPAHSRNMARLVFLDDHFRTLYADWEGAARGIVASLRLYAGRHPHDPALAELIGELSVQDADFRHWWADHDVFQRTHGTKRYHHPVVGELVLGYEAFAPADDPEQTLGVSTAEPGSPSAERLKLLASWSRSPQHPAPAAQPDAPRP</sequence>
<dbReference type="SMART" id="SM00530">
    <property type="entry name" value="HTH_XRE"/>
    <property type="match status" value="1"/>
</dbReference>
<gene>
    <name evidence="3" type="ORF">M2283_005985</name>
</gene>
<dbReference type="InterPro" id="IPR041413">
    <property type="entry name" value="MLTR_LBD"/>
</dbReference>
<evidence type="ECO:0000313" key="3">
    <source>
        <dbReference type="EMBL" id="MDH6218651.1"/>
    </source>
</evidence>
<comment type="caution">
    <text evidence="3">The sequence shown here is derived from an EMBL/GenBank/DDBJ whole genome shotgun (WGS) entry which is preliminary data.</text>
</comment>
<dbReference type="Proteomes" id="UP001160499">
    <property type="component" value="Unassembled WGS sequence"/>
</dbReference>
<name>A0ABT6LSK7_9ACTN</name>
<proteinExistence type="predicted"/>
<organism evidence="3 4">
    <name type="scientific">Streptomyces pseudovenezuelae</name>
    <dbReference type="NCBI Taxonomy" id="67350"/>
    <lineage>
        <taxon>Bacteria</taxon>
        <taxon>Bacillati</taxon>
        <taxon>Actinomycetota</taxon>
        <taxon>Actinomycetes</taxon>
        <taxon>Kitasatosporales</taxon>
        <taxon>Streptomycetaceae</taxon>
        <taxon>Streptomyces</taxon>
        <taxon>Streptomyces aurantiacus group</taxon>
    </lineage>
</organism>
<feature type="compositionally biased region" description="Low complexity" evidence="1">
    <location>
        <begin position="280"/>
        <end position="294"/>
    </location>
</feature>
<evidence type="ECO:0000256" key="1">
    <source>
        <dbReference type="SAM" id="MobiDB-lite"/>
    </source>
</evidence>
<reference evidence="3 4" key="1">
    <citation type="submission" date="2023-04" db="EMBL/GenBank/DDBJ databases">
        <title>Forest soil microbial communities from Buena Vista Peninsula, Colon Province, Panama.</title>
        <authorList>
            <person name="Bouskill N."/>
        </authorList>
    </citation>
    <scope>NUCLEOTIDE SEQUENCE [LARGE SCALE GENOMIC DNA]</scope>
    <source>
        <strain evidence="3 4">GGS1</strain>
    </source>
</reference>
<dbReference type="Pfam" id="PF17765">
    <property type="entry name" value="MLTR_LBD"/>
    <property type="match status" value="1"/>
</dbReference>
<dbReference type="SUPFAM" id="SSF47413">
    <property type="entry name" value="lambda repressor-like DNA-binding domains"/>
    <property type="match status" value="1"/>
</dbReference>
<dbReference type="PROSITE" id="PS50943">
    <property type="entry name" value="HTH_CROC1"/>
    <property type="match status" value="1"/>
</dbReference>
<dbReference type="Gene3D" id="3.30.450.180">
    <property type="match status" value="1"/>
</dbReference>
<evidence type="ECO:0000313" key="4">
    <source>
        <dbReference type="Proteomes" id="UP001160499"/>
    </source>
</evidence>
<dbReference type="RefSeq" id="WP_280879509.1">
    <property type="nucleotide sequence ID" value="NZ_JARXVH010000010.1"/>
</dbReference>